<dbReference type="AlphaFoldDB" id="A0A250IK40"/>
<proteinExistence type="predicted"/>
<evidence type="ECO:0008006" key="3">
    <source>
        <dbReference type="Google" id="ProtNLM"/>
    </source>
</evidence>
<dbReference type="PROSITE" id="PS51257">
    <property type="entry name" value="PROKAR_LIPOPROTEIN"/>
    <property type="match status" value="1"/>
</dbReference>
<keyword evidence="2" id="KW-1185">Reference proteome</keyword>
<evidence type="ECO:0000313" key="1">
    <source>
        <dbReference type="EMBL" id="ATB31551.1"/>
    </source>
</evidence>
<dbReference type="Proteomes" id="UP000217289">
    <property type="component" value="Chromosome"/>
</dbReference>
<protein>
    <recommendedName>
        <fullName evidence="3">Lipoprotein</fullName>
    </recommendedName>
</protein>
<dbReference type="KEGG" id="mbd:MEBOL_005014"/>
<dbReference type="EMBL" id="CP022163">
    <property type="protein sequence ID" value="ATB31551.1"/>
    <property type="molecule type" value="Genomic_DNA"/>
</dbReference>
<evidence type="ECO:0000313" key="2">
    <source>
        <dbReference type="Proteomes" id="UP000217289"/>
    </source>
</evidence>
<organism evidence="1 2">
    <name type="scientific">Melittangium boletus DSM 14713</name>
    <dbReference type="NCBI Taxonomy" id="1294270"/>
    <lineage>
        <taxon>Bacteria</taxon>
        <taxon>Pseudomonadati</taxon>
        <taxon>Myxococcota</taxon>
        <taxon>Myxococcia</taxon>
        <taxon>Myxococcales</taxon>
        <taxon>Cystobacterineae</taxon>
        <taxon>Archangiaceae</taxon>
        <taxon>Melittangium</taxon>
    </lineage>
</organism>
<name>A0A250IK40_9BACT</name>
<gene>
    <name evidence="1" type="ORF">MEBOL_005014</name>
</gene>
<reference evidence="1 2" key="1">
    <citation type="submission" date="2017-06" db="EMBL/GenBank/DDBJ databases">
        <authorList>
            <person name="Kim H.J."/>
            <person name="Triplett B.A."/>
        </authorList>
    </citation>
    <scope>NUCLEOTIDE SEQUENCE [LARGE SCALE GENOMIC DNA]</scope>
    <source>
        <strain evidence="1 2">DSM 14713</strain>
    </source>
</reference>
<dbReference type="RefSeq" id="WP_157775460.1">
    <property type="nucleotide sequence ID" value="NZ_CP022163.1"/>
</dbReference>
<dbReference type="OrthoDB" id="5520256at2"/>
<accession>A0A250IK40</accession>
<sequence length="112" mass="12160">MGKSAWMLACLAAVGLGGCRNTLCAQLADAYSAADQKARPCLEQAPLPAFNEAHCEVQFEACGTEDQDQLQAQLECYERLDTCAPEQEAAFLQEMIRCDEHAPSNVCEAALF</sequence>